<name>A0A8S5UF57_9CAUD</name>
<dbReference type="EMBL" id="BK016079">
    <property type="protein sequence ID" value="DAF93059.1"/>
    <property type="molecule type" value="Genomic_DNA"/>
</dbReference>
<evidence type="ECO:0000313" key="1">
    <source>
        <dbReference type="EMBL" id="DAF93059.1"/>
    </source>
</evidence>
<protein>
    <submittedName>
        <fullName evidence="1">Uncharacterized protein</fullName>
    </submittedName>
</protein>
<accession>A0A8S5UF57</accession>
<sequence length="39" mass="4845">MDYKKEIIKIIDEIESQKILRYIYIIVADIYNDLRRQDI</sequence>
<reference evidence="1" key="1">
    <citation type="journal article" date="2021" name="Proc. Natl. Acad. Sci. U.S.A.">
        <title>A Catalog of Tens of Thousands of Viruses from Human Metagenomes Reveals Hidden Associations with Chronic Diseases.</title>
        <authorList>
            <person name="Tisza M.J."/>
            <person name="Buck C.B."/>
        </authorList>
    </citation>
    <scope>NUCLEOTIDE SEQUENCE</scope>
    <source>
        <strain evidence="1">CtGrV43</strain>
    </source>
</reference>
<proteinExistence type="predicted"/>
<organism evidence="1">
    <name type="scientific">Myoviridae sp. ctGrV43</name>
    <dbReference type="NCBI Taxonomy" id="2825075"/>
    <lineage>
        <taxon>Viruses</taxon>
        <taxon>Duplodnaviria</taxon>
        <taxon>Heunggongvirae</taxon>
        <taxon>Uroviricota</taxon>
        <taxon>Caudoviricetes</taxon>
    </lineage>
</organism>